<dbReference type="OrthoDB" id="9786919at2"/>
<sequence>MGAWSKGSLGKTLSKWLAIQAFVGLSLICIGVYVVIALALSQRQDTTLDQKQDAVRSILMEGSRRHSPEELQHLLRDVLAGHAEMSLRIEQDPDGIFAVQGTAASAPDHSGKRLKLRRFEVAVEASAAGQPPGKVSLELALDPKADDALLSFLAGTLGCAALFGSIVVSYGAFRLVRKGMLPIHRLVEQTRSLTVSELERRLDGTGQPTELQPLIEQFNELLHRLSDAYRQMEAFNADVAHELNTPLSNLISSCELTLRRERSAEEMREVLGSNLEDLRRMAGIVGDMLFLSMADRSPNIRRAPIESLSGLVHEVVEYHEASIQEEGLRTEVRGDSPASVDDRLLRRAISNLLGNATRYAERDSTITIEIQRSVDGAVAISVSNLGPTIAAEHLPRLFDRFYRVDPARAFAERNHGLGLSIVAAIARMHGGSTFARSGYGATCIGLTLND</sequence>
<feature type="domain" description="Histidine kinase" evidence="15">
    <location>
        <begin position="238"/>
        <end position="450"/>
    </location>
</feature>
<dbReference type="EMBL" id="RSED01000037">
    <property type="protein sequence ID" value="RRR99977.1"/>
    <property type="molecule type" value="Genomic_DNA"/>
</dbReference>
<keyword evidence="4 14" id="KW-0997">Cell inner membrane</keyword>
<dbReference type="Proteomes" id="UP000269265">
    <property type="component" value="Unassembled WGS sequence"/>
</dbReference>
<feature type="transmembrane region" description="Helical" evidence="14">
    <location>
        <begin position="21"/>
        <end position="40"/>
    </location>
</feature>
<dbReference type="EC" id="2.7.13.3" evidence="14"/>
<evidence type="ECO:0000256" key="5">
    <source>
        <dbReference type="ARBA" id="ARBA00022553"/>
    </source>
</evidence>
<evidence type="ECO:0000313" key="18">
    <source>
        <dbReference type="Proteomes" id="UP000269265"/>
    </source>
</evidence>
<dbReference type="Gene3D" id="3.30.565.10">
    <property type="entry name" value="Histidine kinase-like ATPase, C-terminal domain"/>
    <property type="match status" value="1"/>
</dbReference>
<dbReference type="PRINTS" id="PR00344">
    <property type="entry name" value="BCTRLSENSOR"/>
</dbReference>
<evidence type="ECO:0000256" key="9">
    <source>
        <dbReference type="ARBA" id="ARBA00022777"/>
    </source>
</evidence>
<comment type="function">
    <text evidence="14">Member of a two-component regulatory system.</text>
</comment>
<evidence type="ECO:0000256" key="7">
    <source>
        <dbReference type="ARBA" id="ARBA00022692"/>
    </source>
</evidence>
<keyword evidence="7 14" id="KW-0812">Transmembrane</keyword>
<accession>A0A426UZG5</accession>
<dbReference type="Pfam" id="PF02518">
    <property type="entry name" value="HATPase_c"/>
    <property type="match status" value="1"/>
</dbReference>
<dbReference type="InterPro" id="IPR003661">
    <property type="entry name" value="HisK_dim/P_dom"/>
</dbReference>
<keyword evidence="12 14" id="KW-0902">Two-component regulatory system</keyword>
<keyword evidence="18" id="KW-1185">Reference proteome</keyword>
<evidence type="ECO:0000256" key="3">
    <source>
        <dbReference type="ARBA" id="ARBA00022475"/>
    </source>
</evidence>
<name>A0A426UZG5_9BURK</name>
<protein>
    <recommendedName>
        <fullName evidence="14">Sensor protein</fullName>
        <ecNumber evidence="14">2.7.13.3</ecNumber>
    </recommendedName>
</protein>
<dbReference type="SMART" id="SM00387">
    <property type="entry name" value="HATPase_c"/>
    <property type="match status" value="1"/>
</dbReference>
<dbReference type="CDD" id="cd00075">
    <property type="entry name" value="HATPase"/>
    <property type="match status" value="1"/>
</dbReference>
<gene>
    <name evidence="17" type="ORF">EIP75_23330</name>
</gene>
<evidence type="ECO:0000256" key="12">
    <source>
        <dbReference type="ARBA" id="ARBA00023012"/>
    </source>
</evidence>
<dbReference type="InterPro" id="IPR003660">
    <property type="entry name" value="HAMP_dom"/>
</dbReference>
<reference evidence="17 18" key="1">
    <citation type="submission" date="2018-12" db="EMBL/GenBank/DDBJ databases">
        <title>The whole draft genome of Aquabacterium sp. SJQ9.</title>
        <authorList>
            <person name="Sun L."/>
            <person name="Gao X."/>
            <person name="Chen W."/>
            <person name="Huang K."/>
        </authorList>
    </citation>
    <scope>NUCLEOTIDE SEQUENCE [LARGE SCALE GENOMIC DNA]</scope>
    <source>
        <strain evidence="17 18">SJQ9</strain>
    </source>
</reference>
<evidence type="ECO:0000259" key="16">
    <source>
        <dbReference type="PROSITE" id="PS50885"/>
    </source>
</evidence>
<dbReference type="InterPro" id="IPR004358">
    <property type="entry name" value="Sig_transdc_His_kin-like_C"/>
</dbReference>
<evidence type="ECO:0000256" key="1">
    <source>
        <dbReference type="ARBA" id="ARBA00000085"/>
    </source>
</evidence>
<dbReference type="SUPFAM" id="SSF47384">
    <property type="entry name" value="Homodimeric domain of signal transducing histidine kinase"/>
    <property type="match status" value="1"/>
</dbReference>
<keyword evidence="8 14" id="KW-0547">Nucleotide-binding</keyword>
<evidence type="ECO:0000256" key="8">
    <source>
        <dbReference type="ARBA" id="ARBA00022741"/>
    </source>
</evidence>
<dbReference type="Gene3D" id="1.10.287.130">
    <property type="match status" value="1"/>
</dbReference>
<evidence type="ECO:0000259" key="15">
    <source>
        <dbReference type="PROSITE" id="PS50109"/>
    </source>
</evidence>
<dbReference type="SUPFAM" id="SSF55874">
    <property type="entry name" value="ATPase domain of HSP90 chaperone/DNA topoisomerase II/histidine kinase"/>
    <property type="match status" value="1"/>
</dbReference>
<evidence type="ECO:0000256" key="6">
    <source>
        <dbReference type="ARBA" id="ARBA00022679"/>
    </source>
</evidence>
<dbReference type="InterPro" id="IPR050428">
    <property type="entry name" value="TCS_sensor_his_kinase"/>
</dbReference>
<dbReference type="InterPro" id="IPR003594">
    <property type="entry name" value="HATPase_dom"/>
</dbReference>
<evidence type="ECO:0000256" key="14">
    <source>
        <dbReference type="RuleBase" id="RU364088"/>
    </source>
</evidence>
<keyword evidence="6 14" id="KW-0808">Transferase</keyword>
<dbReference type="GO" id="GO:0005886">
    <property type="term" value="C:plasma membrane"/>
    <property type="evidence" value="ECO:0007669"/>
    <property type="project" value="UniProtKB-SubCell"/>
</dbReference>
<organism evidence="17 18">
    <name type="scientific">Aquabacterium soli</name>
    <dbReference type="NCBI Taxonomy" id="2493092"/>
    <lineage>
        <taxon>Bacteria</taxon>
        <taxon>Pseudomonadati</taxon>
        <taxon>Pseudomonadota</taxon>
        <taxon>Betaproteobacteria</taxon>
        <taxon>Burkholderiales</taxon>
        <taxon>Aquabacterium</taxon>
    </lineage>
</organism>
<evidence type="ECO:0000256" key="11">
    <source>
        <dbReference type="ARBA" id="ARBA00022989"/>
    </source>
</evidence>
<evidence type="ECO:0000313" key="17">
    <source>
        <dbReference type="EMBL" id="RRR99977.1"/>
    </source>
</evidence>
<keyword evidence="9 14" id="KW-0418">Kinase</keyword>
<evidence type="ECO:0000256" key="2">
    <source>
        <dbReference type="ARBA" id="ARBA00004533"/>
    </source>
</evidence>
<proteinExistence type="predicted"/>
<dbReference type="InterPro" id="IPR005467">
    <property type="entry name" value="His_kinase_dom"/>
</dbReference>
<dbReference type="InterPro" id="IPR036890">
    <property type="entry name" value="HATPase_C_sf"/>
</dbReference>
<keyword evidence="13 14" id="KW-0472">Membrane</keyword>
<evidence type="ECO:0000256" key="13">
    <source>
        <dbReference type="ARBA" id="ARBA00023136"/>
    </source>
</evidence>
<dbReference type="PROSITE" id="PS50885">
    <property type="entry name" value="HAMP"/>
    <property type="match status" value="1"/>
</dbReference>
<dbReference type="SMART" id="SM00388">
    <property type="entry name" value="HisKA"/>
    <property type="match status" value="1"/>
</dbReference>
<keyword evidence="3 14" id="KW-1003">Cell membrane</keyword>
<evidence type="ECO:0000256" key="10">
    <source>
        <dbReference type="ARBA" id="ARBA00022840"/>
    </source>
</evidence>
<dbReference type="InterPro" id="IPR036097">
    <property type="entry name" value="HisK_dim/P_sf"/>
</dbReference>
<dbReference type="NCBIfam" id="TIGR01386">
    <property type="entry name" value="cztS_silS_copS"/>
    <property type="match status" value="1"/>
</dbReference>
<feature type="transmembrane region" description="Helical" evidence="14">
    <location>
        <begin position="148"/>
        <end position="173"/>
    </location>
</feature>
<dbReference type="CDD" id="cd00082">
    <property type="entry name" value="HisKA"/>
    <property type="match status" value="1"/>
</dbReference>
<dbReference type="PROSITE" id="PS50109">
    <property type="entry name" value="HIS_KIN"/>
    <property type="match status" value="1"/>
</dbReference>
<dbReference type="PANTHER" id="PTHR45436:SF9">
    <property type="entry name" value="SENSOR PROTEIN"/>
    <property type="match status" value="1"/>
</dbReference>
<keyword evidence="10 14" id="KW-0067">ATP-binding</keyword>
<keyword evidence="11 14" id="KW-1133">Transmembrane helix</keyword>
<dbReference type="InterPro" id="IPR006290">
    <property type="entry name" value="CztS_silS_copS"/>
</dbReference>
<comment type="catalytic activity">
    <reaction evidence="1 14">
        <text>ATP + protein L-histidine = ADP + protein N-phospho-L-histidine.</text>
        <dbReference type="EC" id="2.7.13.3"/>
    </reaction>
</comment>
<dbReference type="SMART" id="SM00304">
    <property type="entry name" value="HAMP"/>
    <property type="match status" value="1"/>
</dbReference>
<dbReference type="Pfam" id="PF00512">
    <property type="entry name" value="HisKA"/>
    <property type="match status" value="1"/>
</dbReference>
<evidence type="ECO:0000256" key="4">
    <source>
        <dbReference type="ARBA" id="ARBA00022519"/>
    </source>
</evidence>
<comment type="subcellular location">
    <subcellularLocation>
        <location evidence="2 14">Cell inner membrane</location>
    </subcellularLocation>
</comment>
<comment type="caution">
    <text evidence="17">The sequence shown here is derived from an EMBL/GenBank/DDBJ whole genome shotgun (WGS) entry which is preliminary data.</text>
</comment>
<dbReference type="GO" id="GO:0000155">
    <property type="term" value="F:phosphorelay sensor kinase activity"/>
    <property type="evidence" value="ECO:0007669"/>
    <property type="project" value="InterPro"/>
</dbReference>
<dbReference type="GO" id="GO:0005524">
    <property type="term" value="F:ATP binding"/>
    <property type="evidence" value="ECO:0007669"/>
    <property type="project" value="UniProtKB-KW"/>
</dbReference>
<dbReference type="PANTHER" id="PTHR45436">
    <property type="entry name" value="SENSOR HISTIDINE KINASE YKOH"/>
    <property type="match status" value="1"/>
</dbReference>
<dbReference type="AlphaFoldDB" id="A0A426UZG5"/>
<feature type="domain" description="HAMP" evidence="16">
    <location>
        <begin position="177"/>
        <end position="230"/>
    </location>
</feature>
<dbReference type="Pfam" id="PF00672">
    <property type="entry name" value="HAMP"/>
    <property type="match status" value="1"/>
</dbReference>
<keyword evidence="5" id="KW-0597">Phosphoprotein</keyword>